<organism evidence="5 6">
    <name type="scientific">Exophiala mesophila</name>
    <name type="common">Black yeast-like fungus</name>
    <dbReference type="NCBI Taxonomy" id="212818"/>
    <lineage>
        <taxon>Eukaryota</taxon>
        <taxon>Fungi</taxon>
        <taxon>Dikarya</taxon>
        <taxon>Ascomycota</taxon>
        <taxon>Pezizomycotina</taxon>
        <taxon>Eurotiomycetes</taxon>
        <taxon>Chaetothyriomycetidae</taxon>
        <taxon>Chaetothyriales</taxon>
        <taxon>Herpotrichiellaceae</taxon>
        <taxon>Exophiala</taxon>
    </lineage>
</organism>
<dbReference type="GO" id="GO:0005085">
    <property type="term" value="F:guanyl-nucleotide exchange factor activity"/>
    <property type="evidence" value="ECO:0007669"/>
    <property type="project" value="TreeGrafter"/>
</dbReference>
<sequence>MPQADDANVRYAMRQLFGGAIEVFLPIDLIDSSDIRQIPDHQEVFLSPTTLTSVIFEINSYVNIAETQQATNDGITPATSSTPDLAAAAHHFTDVIAPPDTLTATLPPARSVIMTRDSLNRFPAYVLAGTITTYETRRSGNHASATPTNQPTSSLPESSLVHQLQLLVRLPQYATDLCVRINVPTKLVAGSSNIDVSSANQLDVEREEAYAVQLLHKIINTMEVQDFGLFGAEADNVHDPGW</sequence>
<reference evidence="5 6" key="1">
    <citation type="submission" date="2015-01" db="EMBL/GenBank/DDBJ databases">
        <title>The Genome Sequence of Exophiala mesophila CBS40295.</title>
        <authorList>
            <consortium name="The Broad Institute Genomics Platform"/>
            <person name="Cuomo C."/>
            <person name="de Hoog S."/>
            <person name="Gorbushina A."/>
            <person name="Stielow B."/>
            <person name="Teixiera M."/>
            <person name="Abouelleil A."/>
            <person name="Chapman S.B."/>
            <person name="Priest M."/>
            <person name="Young S.K."/>
            <person name="Wortman J."/>
            <person name="Nusbaum C."/>
            <person name="Birren B."/>
        </authorList>
    </citation>
    <scope>NUCLEOTIDE SEQUENCE [LARGE SCALE GENOMIC DNA]</scope>
    <source>
        <strain evidence="5 6">CBS 40295</strain>
    </source>
</reference>
<dbReference type="VEuPathDB" id="FungiDB:PV10_00707"/>
<accession>A0A0D2ADA6</accession>
<evidence type="ECO:0008006" key="7">
    <source>
        <dbReference type="Google" id="ProtNLM"/>
    </source>
</evidence>
<comment type="similarity">
    <text evidence="1">Belongs to the MOG1 family.</text>
</comment>
<evidence type="ECO:0000256" key="1">
    <source>
        <dbReference type="ARBA" id="ARBA00010307"/>
    </source>
</evidence>
<dbReference type="InterPro" id="IPR016123">
    <property type="entry name" value="Mog1/PsbP_a/b/a-sand"/>
</dbReference>
<evidence type="ECO:0000256" key="4">
    <source>
        <dbReference type="SAM" id="MobiDB-lite"/>
    </source>
</evidence>
<dbReference type="AlphaFoldDB" id="A0A0D2ADA6"/>
<gene>
    <name evidence="5" type="ORF">PV10_00707</name>
</gene>
<keyword evidence="6" id="KW-1185">Reference proteome</keyword>
<dbReference type="PANTHER" id="PTHR15837:SF0">
    <property type="entry name" value="RAN GUANINE NUCLEOTIDE RELEASE FACTOR"/>
    <property type="match status" value="1"/>
</dbReference>
<dbReference type="GO" id="GO:0005634">
    <property type="term" value="C:nucleus"/>
    <property type="evidence" value="ECO:0007669"/>
    <property type="project" value="TreeGrafter"/>
</dbReference>
<dbReference type="Pfam" id="PF04603">
    <property type="entry name" value="Mog1"/>
    <property type="match status" value="1"/>
</dbReference>
<evidence type="ECO:0000313" key="6">
    <source>
        <dbReference type="Proteomes" id="UP000054302"/>
    </source>
</evidence>
<keyword evidence="3" id="KW-0653">Protein transport</keyword>
<dbReference type="HOGENOM" id="CLU_081345_1_1_1"/>
<dbReference type="EMBL" id="KN847520">
    <property type="protein sequence ID" value="KIV96893.1"/>
    <property type="molecule type" value="Genomic_DNA"/>
</dbReference>
<dbReference type="STRING" id="212818.A0A0D2ADA6"/>
<name>A0A0D2ADA6_EXOME</name>
<evidence type="ECO:0000256" key="3">
    <source>
        <dbReference type="ARBA" id="ARBA00022927"/>
    </source>
</evidence>
<proteinExistence type="inferred from homology"/>
<protein>
    <recommendedName>
        <fullName evidence="7">Ran guanine nucleotide release factor</fullName>
    </recommendedName>
</protein>
<dbReference type="Proteomes" id="UP000054302">
    <property type="component" value="Unassembled WGS sequence"/>
</dbReference>
<evidence type="ECO:0000313" key="5">
    <source>
        <dbReference type="EMBL" id="KIV96893.1"/>
    </source>
</evidence>
<feature type="compositionally biased region" description="Polar residues" evidence="4">
    <location>
        <begin position="141"/>
        <end position="156"/>
    </location>
</feature>
<dbReference type="GO" id="GO:0006606">
    <property type="term" value="P:protein import into nucleus"/>
    <property type="evidence" value="ECO:0007669"/>
    <property type="project" value="TreeGrafter"/>
</dbReference>
<dbReference type="PANTHER" id="PTHR15837">
    <property type="entry name" value="RAN GUANINE NUCLEOTIDE RELEASE FACTOR"/>
    <property type="match status" value="1"/>
</dbReference>
<keyword evidence="2" id="KW-0813">Transport</keyword>
<evidence type="ECO:0000256" key="2">
    <source>
        <dbReference type="ARBA" id="ARBA00022448"/>
    </source>
</evidence>
<feature type="region of interest" description="Disordered" evidence="4">
    <location>
        <begin position="137"/>
        <end position="156"/>
    </location>
</feature>
<dbReference type="OrthoDB" id="10255285at2759"/>
<dbReference type="InterPro" id="IPR007681">
    <property type="entry name" value="Mog1"/>
</dbReference>
<dbReference type="GO" id="GO:0031267">
    <property type="term" value="F:small GTPase binding"/>
    <property type="evidence" value="ECO:0007669"/>
    <property type="project" value="TreeGrafter"/>
</dbReference>
<dbReference type="GeneID" id="27318552"/>
<dbReference type="SUPFAM" id="SSF55724">
    <property type="entry name" value="Mog1p/PsbP-like"/>
    <property type="match status" value="1"/>
</dbReference>
<dbReference type="Gene3D" id="3.40.1000.10">
    <property type="entry name" value="Mog1/PsbP, alpha/beta/alpha sandwich"/>
    <property type="match status" value="1"/>
</dbReference>
<dbReference type="RefSeq" id="XP_016228467.1">
    <property type="nucleotide sequence ID" value="XM_016364818.1"/>
</dbReference>